<sequence>MPELFDEPLEDRVIEREAARQVDYTVKAETSPKRVRAYCGGVPVADSRRAQLLLESRHMPVYYFPAEDVRMDLLTPSGKTRDDPVKGKARFFGLRAGGREIRDAAWTFEDAPPGAPAIAGHIAFYWKTMDAWFEEDDEIFGHPRDPYHRVDVLNSSRHIEVVVLGEVVADTRRPRLLVETNIPPRWYIPKQDVRMDMLQPSPTSSQCPYKGRPVYWSVRVGDRLMHDVAWAYPYPIPECPKIENLVCFFDEQVDAVYVDGEKAPRPKTAWSRAPRITTVT</sequence>
<dbReference type="Pfam" id="PF04248">
    <property type="entry name" value="NTP_transf_9"/>
    <property type="match status" value="2"/>
</dbReference>
<name>A0A7D3ZHX5_ACTVE</name>
<feature type="domain" description="DUF427" evidence="1">
    <location>
        <begin position="35"/>
        <end position="126"/>
    </location>
</feature>
<reference evidence="2 3" key="1">
    <citation type="submission" date="2020-05" db="EMBL/GenBank/DDBJ databases">
        <title>Actinomadura verrucosospora NRRL-B18236 (PFL_A860) Genome sequencing and assembly.</title>
        <authorList>
            <person name="Samborskyy M."/>
        </authorList>
    </citation>
    <scope>NUCLEOTIDE SEQUENCE [LARGE SCALE GENOMIC DNA]</scope>
    <source>
        <strain evidence="2 3">NRRL:B18236</strain>
    </source>
</reference>
<dbReference type="PANTHER" id="PTHR34310">
    <property type="entry name" value="DUF427 DOMAIN PROTEIN (AFU_ORTHOLOGUE AFUA_3G02220)"/>
    <property type="match status" value="1"/>
</dbReference>
<dbReference type="InterPro" id="IPR038694">
    <property type="entry name" value="DUF427_sf"/>
</dbReference>
<evidence type="ECO:0000313" key="3">
    <source>
        <dbReference type="Proteomes" id="UP000501240"/>
    </source>
</evidence>
<evidence type="ECO:0000313" key="2">
    <source>
        <dbReference type="EMBL" id="QKG24257.1"/>
    </source>
</evidence>
<protein>
    <recommendedName>
        <fullName evidence="1">DUF427 domain-containing protein</fullName>
    </recommendedName>
</protein>
<dbReference type="EMBL" id="CP053892">
    <property type="protein sequence ID" value="QKG24257.1"/>
    <property type="molecule type" value="Genomic_DNA"/>
</dbReference>
<proteinExistence type="predicted"/>
<dbReference type="RefSeq" id="WP_173098094.1">
    <property type="nucleotide sequence ID" value="NZ_CP053892.1"/>
</dbReference>
<gene>
    <name evidence="2" type="ORF">ACTIVE_5900</name>
</gene>
<dbReference type="AlphaFoldDB" id="A0A7D3ZHX5"/>
<feature type="domain" description="DUF427" evidence="1">
    <location>
        <begin position="159"/>
        <end position="250"/>
    </location>
</feature>
<dbReference type="InterPro" id="IPR007361">
    <property type="entry name" value="DUF427"/>
</dbReference>
<dbReference type="Proteomes" id="UP000501240">
    <property type="component" value="Chromosome"/>
</dbReference>
<dbReference type="Gene3D" id="2.170.150.40">
    <property type="entry name" value="Domain of unknown function (DUF427)"/>
    <property type="match status" value="2"/>
</dbReference>
<keyword evidence="3" id="KW-1185">Reference proteome</keyword>
<accession>A0A7D3ZHX5</accession>
<dbReference type="PANTHER" id="PTHR34310:SF9">
    <property type="entry name" value="BLR5716 PROTEIN"/>
    <property type="match status" value="1"/>
</dbReference>
<organism evidence="2 3">
    <name type="scientific">Actinomadura verrucosospora</name>
    <dbReference type="NCBI Taxonomy" id="46165"/>
    <lineage>
        <taxon>Bacteria</taxon>
        <taxon>Bacillati</taxon>
        <taxon>Actinomycetota</taxon>
        <taxon>Actinomycetes</taxon>
        <taxon>Streptosporangiales</taxon>
        <taxon>Thermomonosporaceae</taxon>
        <taxon>Actinomadura</taxon>
    </lineage>
</organism>
<evidence type="ECO:0000259" key="1">
    <source>
        <dbReference type="Pfam" id="PF04248"/>
    </source>
</evidence>